<accession>A0A4Y9AAG8</accession>
<gene>
    <name evidence="5" type="ORF">E4U82_10235</name>
</gene>
<keyword evidence="1" id="KW-1277">Toxin-antitoxin system</keyword>
<dbReference type="AlphaFoldDB" id="A0A4Y9AAG8"/>
<sequence>MYFVDRKKIEETLHYVDRLLAEVSRHSFDTFAEKLYLERTVHMVIESMLDVGNMMIDGFIMRDPGSFDDIIDILIDENVLPENDEEDYKALIGLRKMVVKDYLTIDHQLLADTIWAHQDTLNQFSSHIRHYLDNEMGVANAFTNE</sequence>
<dbReference type="PANTHER" id="PTHR33397">
    <property type="entry name" value="UPF0331 PROTEIN YUTE"/>
    <property type="match status" value="1"/>
</dbReference>
<dbReference type="EMBL" id="SRHY01000015">
    <property type="protein sequence ID" value="TFJ92773.1"/>
    <property type="molecule type" value="Genomic_DNA"/>
</dbReference>
<evidence type="ECO:0000256" key="3">
    <source>
        <dbReference type="ARBA" id="ARBA00022801"/>
    </source>
</evidence>
<organism evidence="5 6">
    <name type="scientific">Lentibacillus salicampi</name>
    <dbReference type="NCBI Taxonomy" id="175306"/>
    <lineage>
        <taxon>Bacteria</taxon>
        <taxon>Bacillati</taxon>
        <taxon>Bacillota</taxon>
        <taxon>Bacilli</taxon>
        <taxon>Bacillales</taxon>
        <taxon>Bacillaceae</taxon>
        <taxon>Lentibacillus</taxon>
    </lineage>
</organism>
<dbReference type="PANTHER" id="PTHR33397:SF5">
    <property type="entry name" value="RNASE YUTE-RELATED"/>
    <property type="match status" value="1"/>
</dbReference>
<evidence type="ECO:0000313" key="5">
    <source>
        <dbReference type="EMBL" id="TFJ92773.1"/>
    </source>
</evidence>
<evidence type="ECO:0000313" key="6">
    <source>
        <dbReference type="Proteomes" id="UP000298484"/>
    </source>
</evidence>
<dbReference type="GO" id="GO:0016787">
    <property type="term" value="F:hydrolase activity"/>
    <property type="evidence" value="ECO:0007669"/>
    <property type="project" value="UniProtKB-KW"/>
</dbReference>
<dbReference type="GO" id="GO:0110001">
    <property type="term" value="C:toxin-antitoxin complex"/>
    <property type="evidence" value="ECO:0007669"/>
    <property type="project" value="InterPro"/>
</dbReference>
<evidence type="ECO:0000256" key="4">
    <source>
        <dbReference type="ARBA" id="ARBA00024207"/>
    </source>
</evidence>
<reference evidence="5 6" key="1">
    <citation type="submission" date="2019-03" db="EMBL/GenBank/DDBJ databases">
        <title>Genome sequence of Lentibacillus salicampi ATCC BAA-719.</title>
        <authorList>
            <person name="Maclea K.S."/>
            <person name="Simoes Junior M."/>
        </authorList>
    </citation>
    <scope>NUCLEOTIDE SEQUENCE [LARGE SCALE GENOMIC DNA]</scope>
    <source>
        <strain evidence="5 6">ATCC BAA-719</strain>
    </source>
</reference>
<comment type="similarity">
    <text evidence="4">Belongs to the HepT RNase toxin family.</text>
</comment>
<evidence type="ECO:0000256" key="1">
    <source>
        <dbReference type="ARBA" id="ARBA00022649"/>
    </source>
</evidence>
<dbReference type="InterPro" id="IPR052379">
    <property type="entry name" value="Type_VII_TA_RNase"/>
</dbReference>
<dbReference type="OrthoDB" id="2375467at2"/>
<dbReference type="InterPro" id="IPR037038">
    <property type="entry name" value="HepT-like_sf"/>
</dbReference>
<dbReference type="Pfam" id="PF01934">
    <property type="entry name" value="HepT-like"/>
    <property type="match status" value="1"/>
</dbReference>
<protein>
    <submittedName>
        <fullName evidence="5">DUF86 domain-containing protein</fullName>
    </submittedName>
</protein>
<name>A0A4Y9AAG8_9BACI</name>
<proteinExistence type="inferred from homology"/>
<keyword evidence="2" id="KW-0540">Nuclease</keyword>
<evidence type="ECO:0000256" key="2">
    <source>
        <dbReference type="ARBA" id="ARBA00022722"/>
    </source>
</evidence>
<dbReference type="RefSeq" id="WP_135110101.1">
    <property type="nucleotide sequence ID" value="NZ_SRHY01000015.1"/>
</dbReference>
<dbReference type="GO" id="GO:0004540">
    <property type="term" value="F:RNA nuclease activity"/>
    <property type="evidence" value="ECO:0007669"/>
    <property type="project" value="InterPro"/>
</dbReference>
<dbReference type="InterPro" id="IPR008201">
    <property type="entry name" value="HepT-like"/>
</dbReference>
<dbReference type="Proteomes" id="UP000298484">
    <property type="component" value="Unassembled WGS sequence"/>
</dbReference>
<comment type="caution">
    <text evidence="5">The sequence shown here is derived from an EMBL/GenBank/DDBJ whole genome shotgun (WGS) entry which is preliminary data.</text>
</comment>
<dbReference type="Gene3D" id="1.20.120.580">
    <property type="entry name" value="bsu32300-like"/>
    <property type="match status" value="1"/>
</dbReference>
<keyword evidence="6" id="KW-1185">Reference proteome</keyword>
<keyword evidence="3" id="KW-0378">Hydrolase</keyword>